<dbReference type="AlphaFoldDB" id="A0A815VZ29"/>
<dbReference type="EMBL" id="CAJOBE010014776">
    <property type="protein sequence ID" value="CAF4182186.1"/>
    <property type="molecule type" value="Genomic_DNA"/>
</dbReference>
<evidence type="ECO:0000313" key="9">
    <source>
        <dbReference type="EMBL" id="CAF1536785.1"/>
    </source>
</evidence>
<comment type="caution">
    <text evidence="9">The sequence shown here is derived from an EMBL/GenBank/DDBJ whole genome shotgun (WGS) entry which is preliminary data.</text>
</comment>
<dbReference type="InterPro" id="IPR007593">
    <property type="entry name" value="CD225/Dispanin_fam"/>
</dbReference>
<keyword evidence="4 6" id="KW-1133">Transmembrane helix</keyword>
<evidence type="ECO:0000256" key="3">
    <source>
        <dbReference type="ARBA" id="ARBA00022692"/>
    </source>
</evidence>
<sequence length="133" mass="14904">MTTMNAYTLDPLKTESKTEYVATAPSAPVQQTMPPTVTASAPVYMPPNYQYYPYQYAPTRTVQPDIRKIQDWLAWSIINLFIGGIILGFIPLIFSLICRSKKAKNDINGARKMSTLATNCTSVRSLNQNKSSY</sequence>
<dbReference type="EMBL" id="CAJNOU010002659">
    <property type="protein sequence ID" value="CAF1339341.1"/>
    <property type="molecule type" value="Genomic_DNA"/>
</dbReference>
<keyword evidence="11" id="KW-1185">Reference proteome</keyword>
<dbReference type="Proteomes" id="UP000663889">
    <property type="component" value="Unassembled WGS sequence"/>
</dbReference>
<evidence type="ECO:0000256" key="6">
    <source>
        <dbReference type="SAM" id="Phobius"/>
    </source>
</evidence>
<dbReference type="EMBL" id="CAJNOL010002911">
    <property type="protein sequence ID" value="CAF1536785.1"/>
    <property type="molecule type" value="Genomic_DNA"/>
</dbReference>
<protein>
    <submittedName>
        <fullName evidence="9">Uncharacterized protein</fullName>
    </submittedName>
</protein>
<evidence type="ECO:0000256" key="4">
    <source>
        <dbReference type="ARBA" id="ARBA00022989"/>
    </source>
</evidence>
<gene>
    <name evidence="10" type="ORF">FNK824_LOCUS35282</name>
    <name evidence="9" type="ORF">JXQ802_LOCUS42652</name>
    <name evidence="7" type="ORF">PYM288_LOCUS27643</name>
    <name evidence="8" type="ORF">SEV965_LOCUS28260</name>
</gene>
<dbReference type="Proteomes" id="UP000663870">
    <property type="component" value="Unassembled WGS sequence"/>
</dbReference>
<evidence type="ECO:0000256" key="5">
    <source>
        <dbReference type="ARBA" id="ARBA00023136"/>
    </source>
</evidence>
<evidence type="ECO:0000313" key="11">
    <source>
        <dbReference type="Proteomes" id="UP000663870"/>
    </source>
</evidence>
<proteinExistence type="inferred from homology"/>
<accession>A0A815VZ29</accession>
<dbReference type="EMBL" id="CAJNOH010001856">
    <property type="protein sequence ID" value="CAF1256363.1"/>
    <property type="molecule type" value="Genomic_DNA"/>
</dbReference>
<comment type="similarity">
    <text evidence="2">Belongs to the CD225/Dispanin family.</text>
</comment>
<comment type="subcellular location">
    <subcellularLocation>
        <location evidence="1">Membrane</location>
    </subcellularLocation>
</comment>
<feature type="transmembrane region" description="Helical" evidence="6">
    <location>
        <begin position="72"/>
        <end position="97"/>
    </location>
</feature>
<dbReference type="Proteomes" id="UP000663874">
    <property type="component" value="Unassembled WGS sequence"/>
</dbReference>
<reference evidence="9" key="1">
    <citation type="submission" date="2021-02" db="EMBL/GenBank/DDBJ databases">
        <authorList>
            <person name="Nowell W R."/>
        </authorList>
    </citation>
    <scope>NUCLEOTIDE SEQUENCE</scope>
</reference>
<dbReference type="Pfam" id="PF04505">
    <property type="entry name" value="CD225"/>
    <property type="match status" value="1"/>
</dbReference>
<organism evidence="9 11">
    <name type="scientific">Rotaria sordida</name>
    <dbReference type="NCBI Taxonomy" id="392033"/>
    <lineage>
        <taxon>Eukaryota</taxon>
        <taxon>Metazoa</taxon>
        <taxon>Spiralia</taxon>
        <taxon>Gnathifera</taxon>
        <taxon>Rotifera</taxon>
        <taxon>Eurotatoria</taxon>
        <taxon>Bdelloidea</taxon>
        <taxon>Philodinida</taxon>
        <taxon>Philodinidae</taxon>
        <taxon>Rotaria</taxon>
    </lineage>
</organism>
<evidence type="ECO:0000256" key="1">
    <source>
        <dbReference type="ARBA" id="ARBA00004370"/>
    </source>
</evidence>
<evidence type="ECO:0000256" key="2">
    <source>
        <dbReference type="ARBA" id="ARBA00006843"/>
    </source>
</evidence>
<dbReference type="Proteomes" id="UP000663854">
    <property type="component" value="Unassembled WGS sequence"/>
</dbReference>
<keyword evidence="5 6" id="KW-0472">Membrane</keyword>
<keyword evidence="3 6" id="KW-0812">Transmembrane</keyword>
<evidence type="ECO:0000313" key="7">
    <source>
        <dbReference type="EMBL" id="CAF1256363.1"/>
    </source>
</evidence>
<dbReference type="GO" id="GO:0016020">
    <property type="term" value="C:membrane"/>
    <property type="evidence" value="ECO:0007669"/>
    <property type="project" value="UniProtKB-SubCell"/>
</dbReference>
<evidence type="ECO:0000313" key="10">
    <source>
        <dbReference type="EMBL" id="CAF4182186.1"/>
    </source>
</evidence>
<name>A0A815VZ29_9BILA</name>
<evidence type="ECO:0000313" key="8">
    <source>
        <dbReference type="EMBL" id="CAF1339341.1"/>
    </source>
</evidence>